<feature type="domain" description="Helicase C-terminal" evidence="8">
    <location>
        <begin position="119"/>
        <end position="293"/>
    </location>
</feature>
<keyword evidence="9" id="KW-0347">Helicase</keyword>
<keyword evidence="9" id="KW-0378">Hydrolase</keyword>
<proteinExistence type="inferred from homology"/>
<dbReference type="GO" id="GO:0000724">
    <property type="term" value="P:double-strand break repair via homologous recombination"/>
    <property type="evidence" value="ECO:0007669"/>
    <property type="project" value="TreeGrafter"/>
</dbReference>
<evidence type="ECO:0000256" key="2">
    <source>
        <dbReference type="ARBA" id="ARBA00023125"/>
    </source>
</evidence>
<dbReference type="GO" id="GO:0043138">
    <property type="term" value="F:3'-5' DNA helicase activity"/>
    <property type="evidence" value="ECO:0007669"/>
    <property type="project" value="UniProtKB-EC"/>
</dbReference>
<dbReference type="InterPro" id="IPR027417">
    <property type="entry name" value="P-loop_NTPase"/>
</dbReference>
<gene>
    <name evidence="9" type="ORF">P5673_030189</name>
</gene>
<keyword evidence="3" id="KW-0413">Isomerase</keyword>
<evidence type="ECO:0000256" key="7">
    <source>
        <dbReference type="ARBA" id="ARBA00044542"/>
    </source>
</evidence>
<dbReference type="EC" id="5.6.2.4" evidence="6"/>
<dbReference type="Pfam" id="PF00271">
    <property type="entry name" value="Helicase_C"/>
    <property type="match status" value="1"/>
</dbReference>
<reference evidence="9" key="2">
    <citation type="journal article" date="2023" name="Science">
        <title>Genomic signatures of disease resistance in endangered staghorn corals.</title>
        <authorList>
            <person name="Vollmer S.V."/>
            <person name="Selwyn J.D."/>
            <person name="Despard B.A."/>
            <person name="Roesel C.L."/>
        </authorList>
    </citation>
    <scope>NUCLEOTIDE SEQUENCE</scope>
    <source>
        <strain evidence="9">K2</strain>
    </source>
</reference>
<comment type="similarity">
    <text evidence="1">Belongs to the helicase family. RecQ subfamily.</text>
</comment>
<dbReference type="SMART" id="SM00490">
    <property type="entry name" value="HELICc"/>
    <property type="match status" value="1"/>
</dbReference>
<dbReference type="InterPro" id="IPR001650">
    <property type="entry name" value="Helicase_C-like"/>
</dbReference>
<sequence>MFYSSLHFAILTSSYNNINVKPKQVKCLEAVYNGRDLVAVLPTGYGKSMIFHLLPDQIRRISQGKLKAAALNIKRKQNSADLELDVGEASFSRLKEVPVLALTATASKNDVAQIKESLNLKNPLEVIATPNRTNVFNDKVLREGEDVDFFIELLTPIVEQLGEKTVTYPLTVLYLPLKWCGFAFKYFEKHLGDKQYFPAAVDQLPENRMFAQFHAPQTKAMKEQILKELASPTSKVRVIFATVAMGMGVDIPSIRNVIHLGPPQTVREYFQETGRAGQDGKLATATLYYNWNE</sequence>
<evidence type="ECO:0000256" key="3">
    <source>
        <dbReference type="ARBA" id="ARBA00023235"/>
    </source>
</evidence>
<keyword evidence="9" id="KW-0067">ATP-binding</keyword>
<dbReference type="GO" id="GO:0005694">
    <property type="term" value="C:chromosome"/>
    <property type="evidence" value="ECO:0007669"/>
    <property type="project" value="TreeGrafter"/>
</dbReference>
<dbReference type="PANTHER" id="PTHR13710:SF153">
    <property type="entry name" value="RECQ-LIKE DNA HELICASE BLM"/>
    <property type="match status" value="1"/>
</dbReference>
<organism evidence="9 10">
    <name type="scientific">Acropora cervicornis</name>
    <name type="common">Staghorn coral</name>
    <dbReference type="NCBI Taxonomy" id="6130"/>
    <lineage>
        <taxon>Eukaryota</taxon>
        <taxon>Metazoa</taxon>
        <taxon>Cnidaria</taxon>
        <taxon>Anthozoa</taxon>
        <taxon>Hexacorallia</taxon>
        <taxon>Scleractinia</taxon>
        <taxon>Astrocoeniina</taxon>
        <taxon>Acroporidae</taxon>
        <taxon>Acropora</taxon>
    </lineage>
</organism>
<evidence type="ECO:0000259" key="8">
    <source>
        <dbReference type="PROSITE" id="PS51194"/>
    </source>
</evidence>
<comment type="catalytic activity">
    <reaction evidence="5">
        <text>Couples ATP hydrolysis with the unwinding of duplex DNA by translocating in the 3'-5' direction.</text>
        <dbReference type="EC" id="5.6.2.4"/>
    </reaction>
</comment>
<dbReference type="Gene3D" id="3.40.50.300">
    <property type="entry name" value="P-loop containing nucleotide triphosphate hydrolases"/>
    <property type="match status" value="3"/>
</dbReference>
<dbReference type="GO" id="GO:0005737">
    <property type="term" value="C:cytoplasm"/>
    <property type="evidence" value="ECO:0007669"/>
    <property type="project" value="TreeGrafter"/>
</dbReference>
<keyword evidence="4" id="KW-0539">Nucleus</keyword>
<accession>A0AAD9UTF6</accession>
<keyword evidence="2" id="KW-0238">DNA-binding</keyword>
<evidence type="ECO:0000256" key="6">
    <source>
        <dbReference type="ARBA" id="ARBA00034808"/>
    </source>
</evidence>
<dbReference type="PANTHER" id="PTHR13710">
    <property type="entry name" value="DNA HELICASE RECQ FAMILY MEMBER"/>
    <property type="match status" value="1"/>
</dbReference>
<keyword evidence="10" id="KW-1185">Reference proteome</keyword>
<name>A0AAD9UTF6_ACRCE</name>
<evidence type="ECO:0000313" key="9">
    <source>
        <dbReference type="EMBL" id="KAK2549364.1"/>
    </source>
</evidence>
<dbReference type="PROSITE" id="PS51194">
    <property type="entry name" value="HELICASE_CTER"/>
    <property type="match status" value="1"/>
</dbReference>
<protein>
    <recommendedName>
        <fullName evidence="6">DNA 3'-5' helicase</fullName>
        <ecNumber evidence="6">5.6.2.4</ecNumber>
    </recommendedName>
    <alternativeName>
        <fullName evidence="7">DNA 3'-5' helicase BLM</fullName>
    </alternativeName>
</protein>
<dbReference type="GO" id="GO:0003677">
    <property type="term" value="F:DNA binding"/>
    <property type="evidence" value="ECO:0007669"/>
    <property type="project" value="UniProtKB-KW"/>
</dbReference>
<dbReference type="SUPFAM" id="SSF52540">
    <property type="entry name" value="P-loop containing nucleoside triphosphate hydrolases"/>
    <property type="match status" value="1"/>
</dbReference>
<dbReference type="GO" id="GO:0009378">
    <property type="term" value="F:four-way junction helicase activity"/>
    <property type="evidence" value="ECO:0007669"/>
    <property type="project" value="TreeGrafter"/>
</dbReference>
<comment type="caution">
    <text evidence="9">The sequence shown here is derived from an EMBL/GenBank/DDBJ whole genome shotgun (WGS) entry which is preliminary data.</text>
</comment>
<keyword evidence="9" id="KW-0547">Nucleotide-binding</keyword>
<dbReference type="Proteomes" id="UP001249851">
    <property type="component" value="Unassembled WGS sequence"/>
</dbReference>
<evidence type="ECO:0000256" key="5">
    <source>
        <dbReference type="ARBA" id="ARBA00034617"/>
    </source>
</evidence>
<evidence type="ECO:0000256" key="1">
    <source>
        <dbReference type="ARBA" id="ARBA00005446"/>
    </source>
</evidence>
<reference evidence="9" key="1">
    <citation type="journal article" date="2023" name="G3 (Bethesda)">
        <title>Whole genome assembly and annotation of the endangered Caribbean coral Acropora cervicornis.</title>
        <authorList>
            <person name="Selwyn J.D."/>
            <person name="Vollmer S.V."/>
        </authorList>
    </citation>
    <scope>NUCLEOTIDE SEQUENCE</scope>
    <source>
        <strain evidence="9">K2</strain>
    </source>
</reference>
<evidence type="ECO:0000313" key="10">
    <source>
        <dbReference type="Proteomes" id="UP001249851"/>
    </source>
</evidence>
<evidence type="ECO:0000256" key="4">
    <source>
        <dbReference type="ARBA" id="ARBA00023242"/>
    </source>
</evidence>
<dbReference type="EMBL" id="JARQWQ010000127">
    <property type="protein sequence ID" value="KAK2549364.1"/>
    <property type="molecule type" value="Genomic_DNA"/>
</dbReference>
<dbReference type="GO" id="GO:0005634">
    <property type="term" value="C:nucleus"/>
    <property type="evidence" value="ECO:0007669"/>
    <property type="project" value="TreeGrafter"/>
</dbReference>
<dbReference type="AlphaFoldDB" id="A0AAD9UTF6"/>